<comment type="caution">
    <text evidence="2">The sequence shown here is derived from an EMBL/GenBank/DDBJ whole genome shotgun (WGS) entry which is preliminary data.</text>
</comment>
<dbReference type="Pfam" id="PF00756">
    <property type="entry name" value="Esterase"/>
    <property type="match status" value="1"/>
</dbReference>
<organism evidence="2 3">
    <name type="scientific">Pseudoalteromonas piscicida</name>
    <dbReference type="NCBI Taxonomy" id="43662"/>
    <lineage>
        <taxon>Bacteria</taxon>
        <taxon>Pseudomonadati</taxon>
        <taxon>Pseudomonadota</taxon>
        <taxon>Gammaproteobacteria</taxon>
        <taxon>Alteromonadales</taxon>
        <taxon>Pseudoalteromonadaceae</taxon>
        <taxon>Pseudoalteromonas</taxon>
    </lineage>
</organism>
<dbReference type="AlphaFoldDB" id="A0A2A5JP21"/>
<dbReference type="Gene3D" id="3.40.50.1820">
    <property type="entry name" value="alpha/beta hydrolase"/>
    <property type="match status" value="1"/>
</dbReference>
<dbReference type="OrthoDB" id="6381520at2"/>
<keyword evidence="1" id="KW-0732">Signal</keyword>
<dbReference type="PANTHER" id="PTHR48098:SF6">
    <property type="entry name" value="FERRI-BACILLIBACTIN ESTERASE BESA"/>
    <property type="match status" value="1"/>
</dbReference>
<dbReference type="GO" id="GO:0016787">
    <property type="term" value="F:hydrolase activity"/>
    <property type="evidence" value="ECO:0007669"/>
    <property type="project" value="UniProtKB-KW"/>
</dbReference>
<dbReference type="InterPro" id="IPR000801">
    <property type="entry name" value="Esterase-like"/>
</dbReference>
<protein>
    <submittedName>
        <fullName evidence="2">Hydrolase</fullName>
    </submittedName>
</protein>
<evidence type="ECO:0000313" key="3">
    <source>
        <dbReference type="Proteomes" id="UP000228621"/>
    </source>
</evidence>
<feature type="chain" id="PRO_5013263848" evidence="1">
    <location>
        <begin position="20"/>
        <end position="277"/>
    </location>
</feature>
<evidence type="ECO:0000256" key="1">
    <source>
        <dbReference type="SAM" id="SignalP"/>
    </source>
</evidence>
<dbReference type="SUPFAM" id="SSF53474">
    <property type="entry name" value="alpha/beta-Hydrolases"/>
    <property type="match status" value="1"/>
</dbReference>
<dbReference type="RefSeq" id="WP_099642644.1">
    <property type="nucleotide sequence ID" value="NZ_NKHF01000062.1"/>
</dbReference>
<evidence type="ECO:0000313" key="2">
    <source>
        <dbReference type="EMBL" id="PCK31127.1"/>
    </source>
</evidence>
<dbReference type="InterPro" id="IPR050583">
    <property type="entry name" value="Mycobacterial_A85_antigen"/>
</dbReference>
<keyword evidence="3" id="KW-1185">Reference proteome</keyword>
<dbReference type="EMBL" id="NKHF01000062">
    <property type="protein sequence ID" value="PCK31127.1"/>
    <property type="molecule type" value="Genomic_DNA"/>
</dbReference>
<feature type="signal peptide" evidence="1">
    <location>
        <begin position="1"/>
        <end position="19"/>
    </location>
</feature>
<name>A0A2A5JP21_PSEO7</name>
<dbReference type="PANTHER" id="PTHR48098">
    <property type="entry name" value="ENTEROCHELIN ESTERASE-RELATED"/>
    <property type="match status" value="1"/>
</dbReference>
<accession>A0A2A5JP21</accession>
<dbReference type="Proteomes" id="UP000228621">
    <property type="component" value="Unassembled WGS sequence"/>
</dbReference>
<sequence length="277" mass="31625">MKRLLFMPMLLLFCGLLNANELPQYAMPGTQIVPLKDTTTDRQYELYIKLPEEYSKDKSYPVIYFTDAVWHIEALSSSTFFLFDEVILVGISWQKNIDPTLLLEEGPFVSRYADYSFTESKNGEHQQKYQFGQANTHAAFIRKQVIQYVENNYSVKPNSRSYFGYSLGGLFGAYILLTQPDTFDNYMLGSPSVRQLDALKALPNSKQSLKGKVFISVGTEEHKRAPQIDAFIDYLNSTQSNGLSVHKTMPDGTHQTAFPETVIRSINWLKSIYESSQ</sequence>
<proteinExistence type="predicted"/>
<reference evidence="3" key="1">
    <citation type="journal article" date="2019" name="Genome Announc.">
        <title>Draft Genome Sequence of Pseudoalteromonas piscicida Strain 36Y ROTHPW, an Hypersaline Seawater Isolate from the South Coast of Sonora, Mexico.</title>
        <authorList>
            <person name="Sanchez-Diaz R."/>
            <person name="Molina-Garza Z.J."/>
            <person name="Cruz-Suarez L.E."/>
            <person name="Selvin J."/>
            <person name="Kiran G.S."/>
            <person name="Ibarra-Gamez J.C."/>
            <person name="Gomez-Gil B."/>
            <person name="Galaviz-Silva L."/>
        </authorList>
    </citation>
    <scope>NUCLEOTIDE SEQUENCE [LARGE SCALE GENOMIC DNA]</scope>
    <source>
        <strain evidence="3">36Y_RITHPW</strain>
    </source>
</reference>
<keyword evidence="2" id="KW-0378">Hydrolase</keyword>
<dbReference type="InterPro" id="IPR029058">
    <property type="entry name" value="AB_hydrolase_fold"/>
</dbReference>
<gene>
    <name evidence="2" type="ORF">CEX98_13790</name>
</gene>